<comment type="caution">
    <text evidence="3">The sequence shown here is derived from an EMBL/GenBank/DDBJ whole genome shotgun (WGS) entry which is preliminary data.</text>
</comment>
<feature type="domain" description="YCII-related" evidence="2">
    <location>
        <begin position="52"/>
        <end position="143"/>
    </location>
</feature>
<dbReference type="STRING" id="1218599.LEP1GSC195_2563"/>
<keyword evidence="4" id="KW-1185">Reference proteome</keyword>
<organism evidence="3 4">
    <name type="scientific">Leptospira wolbachii serovar Codice str. CDC</name>
    <dbReference type="NCBI Taxonomy" id="1218599"/>
    <lineage>
        <taxon>Bacteria</taxon>
        <taxon>Pseudomonadati</taxon>
        <taxon>Spirochaetota</taxon>
        <taxon>Spirochaetia</taxon>
        <taxon>Leptospirales</taxon>
        <taxon>Leptospiraceae</taxon>
        <taxon>Leptospira</taxon>
    </lineage>
</organism>
<evidence type="ECO:0000313" key="3">
    <source>
        <dbReference type="EMBL" id="EOQ96228.1"/>
    </source>
</evidence>
<proteinExistence type="inferred from homology"/>
<dbReference type="SUPFAM" id="SSF54909">
    <property type="entry name" value="Dimeric alpha+beta barrel"/>
    <property type="match status" value="1"/>
</dbReference>
<dbReference type="PANTHER" id="PTHR35174:SF1">
    <property type="entry name" value="BLL0086 PROTEIN"/>
    <property type="match status" value="1"/>
</dbReference>
<sequence>MLTKKSGLSKQLLSSLSPFAQVKRYFHTRKKMKEFTLIFRNSNHEGERPSPDQMQKVMQEWMSWMANISAKDQLADKGNRLAVTDSKTVHPGNLVTDGPYTEIKEFINGYIVVKTETLAGAVEIAKDCPILKIGGNVEVRKVVTPDDNS</sequence>
<evidence type="ECO:0000256" key="1">
    <source>
        <dbReference type="ARBA" id="ARBA00007689"/>
    </source>
</evidence>
<protein>
    <recommendedName>
        <fullName evidence="2">YCII-related domain-containing protein</fullName>
    </recommendedName>
</protein>
<dbReference type="PANTHER" id="PTHR35174">
    <property type="entry name" value="BLL7171 PROTEIN-RELATED"/>
    <property type="match status" value="1"/>
</dbReference>
<reference evidence="3" key="1">
    <citation type="submission" date="2013-04" db="EMBL/GenBank/DDBJ databases">
        <authorList>
            <person name="Harkins D.M."/>
            <person name="Durkin A.S."/>
            <person name="Brinkac L.M."/>
            <person name="Haft D.H."/>
            <person name="Selengut J.D."/>
            <person name="Sanka R."/>
            <person name="DePew J."/>
            <person name="Purushe J."/>
            <person name="Galloway R.L."/>
            <person name="Vinetz J.M."/>
            <person name="Sutton G.G."/>
            <person name="Nierman W.C."/>
            <person name="Fouts D.E."/>
        </authorList>
    </citation>
    <scope>NUCLEOTIDE SEQUENCE [LARGE SCALE GENOMIC DNA]</scope>
    <source>
        <strain evidence="3">CDC</strain>
    </source>
</reference>
<evidence type="ECO:0000313" key="4">
    <source>
        <dbReference type="Proteomes" id="UP000013984"/>
    </source>
</evidence>
<dbReference type="Gene3D" id="3.30.70.1060">
    <property type="entry name" value="Dimeric alpha+beta barrel"/>
    <property type="match status" value="1"/>
</dbReference>
<dbReference type="InterPro" id="IPR005545">
    <property type="entry name" value="YCII"/>
</dbReference>
<dbReference type="InterPro" id="IPR011008">
    <property type="entry name" value="Dimeric_a/b-barrel"/>
</dbReference>
<dbReference type="AlphaFoldDB" id="R9A200"/>
<dbReference type="Proteomes" id="UP000013984">
    <property type="component" value="Unassembled WGS sequence"/>
</dbReference>
<accession>R9A200</accession>
<dbReference type="Pfam" id="PF03795">
    <property type="entry name" value="YCII"/>
    <property type="match status" value="1"/>
</dbReference>
<evidence type="ECO:0000259" key="2">
    <source>
        <dbReference type="Pfam" id="PF03795"/>
    </source>
</evidence>
<dbReference type="EMBL" id="AOGZ02000014">
    <property type="protein sequence ID" value="EOQ96228.1"/>
    <property type="molecule type" value="Genomic_DNA"/>
</dbReference>
<gene>
    <name evidence="3" type="ORF">LEP1GSC195_2563</name>
</gene>
<comment type="similarity">
    <text evidence="1">Belongs to the YciI family.</text>
</comment>
<name>R9A200_9LEPT</name>